<evidence type="ECO:0000259" key="1">
    <source>
        <dbReference type="Pfam" id="PF03734"/>
    </source>
</evidence>
<dbReference type="InterPro" id="IPR005490">
    <property type="entry name" value="LD_TPept_cat_dom"/>
</dbReference>
<dbReference type="EMBL" id="JAAZSQ010000001">
    <property type="protein sequence ID" value="NKX53149.1"/>
    <property type="molecule type" value="Genomic_DNA"/>
</dbReference>
<dbReference type="PANTHER" id="PTHR38589:SF1">
    <property type="entry name" value="BLR0621 PROTEIN"/>
    <property type="match status" value="1"/>
</dbReference>
<proteinExistence type="predicted"/>
<keyword evidence="3" id="KW-1185">Reference proteome</keyword>
<dbReference type="Pfam" id="PF03734">
    <property type="entry name" value="YkuD"/>
    <property type="match status" value="1"/>
</dbReference>
<dbReference type="AlphaFoldDB" id="A0A7X6H9W3"/>
<dbReference type="Pfam" id="PF08310">
    <property type="entry name" value="LGFP"/>
    <property type="match status" value="1"/>
</dbReference>
<dbReference type="PANTHER" id="PTHR38589">
    <property type="entry name" value="BLR0621 PROTEIN"/>
    <property type="match status" value="1"/>
</dbReference>
<sequence>MRTYRPARGSKRVAIYWTAKTGARAVELTHAIGRKYRGAGSEVGKLGYPVADMKRGPGTGAIQAFQKGQVAYSAATGAQTITGRLLAGWKERGGRTGKLGYPLQWGKTRDGKTTQVFQGGSLVAGRAGASFHPKNECWALGAGKTRYRHGYANRISFAIAEKYGTYKADFVNCRRVGTIYVQSWETATATVGLKGFRKPGVPSGHTAHRWSPQGSYTVTEAFGEGNPGTALSYRQLNPRSRWSGTPGSSYNTYYEAASPFFERWPDENLWQIMRAPTGDYRQGVVINYNRGPGQRIRQGAGFAIFLHANPVATFGCIALELKNVTRYLKTAQPGDRIIMGVRRDIFKA</sequence>
<feature type="domain" description="L,D-TPase catalytic" evidence="1">
    <location>
        <begin position="201"/>
        <end position="338"/>
    </location>
</feature>
<dbReference type="InterPro" id="IPR013207">
    <property type="entry name" value="LGFP"/>
</dbReference>
<dbReference type="GO" id="GO:0016740">
    <property type="term" value="F:transferase activity"/>
    <property type="evidence" value="ECO:0007669"/>
    <property type="project" value="InterPro"/>
</dbReference>
<name>A0A7X6H9W3_9MICC</name>
<reference evidence="2 3" key="1">
    <citation type="submission" date="2020-04" db="EMBL/GenBank/DDBJ databases">
        <title>Arthrobacter sp. nov.</title>
        <authorList>
            <person name="Liu S."/>
        </authorList>
    </citation>
    <scope>NUCLEOTIDE SEQUENCE [LARGE SCALE GENOMIC DNA]</scope>
    <source>
        <strain evidence="2 3">E918</strain>
    </source>
</reference>
<gene>
    <name evidence="2" type="ORF">HGG74_01085</name>
</gene>
<dbReference type="Proteomes" id="UP000544090">
    <property type="component" value="Unassembled WGS sequence"/>
</dbReference>
<accession>A0A7X6H9W3</accession>
<organism evidence="2 3">
    <name type="scientific">Arthrobacter mobilis</name>
    <dbReference type="NCBI Taxonomy" id="2724944"/>
    <lineage>
        <taxon>Bacteria</taxon>
        <taxon>Bacillati</taxon>
        <taxon>Actinomycetota</taxon>
        <taxon>Actinomycetes</taxon>
        <taxon>Micrococcales</taxon>
        <taxon>Micrococcaceae</taxon>
        <taxon>Arthrobacter</taxon>
    </lineage>
</organism>
<comment type="caution">
    <text evidence="2">The sequence shown here is derived from an EMBL/GenBank/DDBJ whole genome shotgun (WGS) entry which is preliminary data.</text>
</comment>
<evidence type="ECO:0000313" key="3">
    <source>
        <dbReference type="Proteomes" id="UP000544090"/>
    </source>
</evidence>
<protein>
    <recommendedName>
        <fullName evidence="1">L,D-TPase catalytic domain-containing protein</fullName>
    </recommendedName>
</protein>
<evidence type="ECO:0000313" key="2">
    <source>
        <dbReference type="EMBL" id="NKX53149.1"/>
    </source>
</evidence>